<dbReference type="EMBL" id="JAUEOZ010000001">
    <property type="protein sequence ID" value="MDN2480817.1"/>
    <property type="molecule type" value="Genomic_DNA"/>
</dbReference>
<reference evidence="1" key="1">
    <citation type="submission" date="2024-05" db="EMBL/GenBank/DDBJ databases">
        <title>Genome Sequences of Four Agar- Degrading Marine Bacteria.</title>
        <authorList>
            <person name="Phillips E.K."/>
            <person name="Shaffer J.C."/>
            <person name="Henson M.W."/>
            <person name="Temperton B."/>
            <person name="Thrash C.J."/>
            <person name="Martin M.O."/>
        </authorList>
    </citation>
    <scope>NUCLEOTIDE SEQUENCE</scope>
    <source>
        <strain evidence="1">EKP203</strain>
    </source>
</reference>
<keyword evidence="2" id="KW-1185">Reference proteome</keyword>
<evidence type="ECO:0000313" key="2">
    <source>
        <dbReference type="Proteomes" id="UP001169719"/>
    </source>
</evidence>
<gene>
    <name evidence="1" type="ORF">QWJ08_05375</name>
</gene>
<dbReference type="RefSeq" id="WP_289960981.1">
    <property type="nucleotide sequence ID" value="NZ_JAUEOZ010000001.1"/>
</dbReference>
<name>A0ABT7XYF6_9VIBR</name>
<dbReference type="Pfam" id="PF06097">
    <property type="entry name" value="DUF945"/>
    <property type="match status" value="1"/>
</dbReference>
<evidence type="ECO:0000313" key="1">
    <source>
        <dbReference type="EMBL" id="MDN2480817.1"/>
    </source>
</evidence>
<accession>A0ABT7XYF6</accession>
<dbReference type="Proteomes" id="UP001169719">
    <property type="component" value="Unassembled WGS sequence"/>
</dbReference>
<proteinExistence type="predicted"/>
<sequence length="418" mass="45536">MTQLKKLGAIGGVVALGLCWPLAVGQIGERVIEDAIADINDDVLIAEIVQYDRGYLSSVAKTRYAVRDEVFKAQLEADGLPTEFTVDSQISHGIASISALSTVENFPIPAELKTTTQLNGNTDYQLNVASWHYTPEENPEVSLTISPSVAEGSVTVLGELDFTMMVPSISLEFETGESFTIEGLKAQGEGKKAKYIWLGEQSIEVEQVQLFDGVSSPMALQNAKYTFTAEENAETDRLSSTHKVIVGEVDTTDGIISNLNIDFTIGDLDQPSFAAIMDIYQNASVLTEQDVIASLPHMESLIERGFFLSMDNMALTLGDGDFSSKWKLEVPEGTSGLTTDPISVSNAVTGQLETVFTHELVDEYPFIEEGIDEAIIMEIVKETDTGYTINAKLEQGNLVFESGQTIPLMALMLPMMMQ</sequence>
<organism evidence="1 2">
    <name type="scientific">Vibrio agarivorans</name>
    <dbReference type="NCBI Taxonomy" id="153622"/>
    <lineage>
        <taxon>Bacteria</taxon>
        <taxon>Pseudomonadati</taxon>
        <taxon>Pseudomonadota</taxon>
        <taxon>Gammaproteobacteria</taxon>
        <taxon>Vibrionales</taxon>
        <taxon>Vibrionaceae</taxon>
        <taxon>Vibrio</taxon>
    </lineage>
</organism>
<dbReference type="InterPro" id="IPR010352">
    <property type="entry name" value="DUF945"/>
</dbReference>
<protein>
    <submittedName>
        <fullName evidence="1">DUF945 family protein</fullName>
    </submittedName>
</protein>
<comment type="caution">
    <text evidence="1">The sequence shown here is derived from an EMBL/GenBank/DDBJ whole genome shotgun (WGS) entry which is preliminary data.</text>
</comment>